<reference evidence="4 5" key="1">
    <citation type="submission" date="2023-06" db="EMBL/GenBank/DDBJ databases">
        <title>Aquibacillus rhizosphaerae LR5S19.</title>
        <authorList>
            <person name="Sun J.-Q."/>
        </authorList>
    </citation>
    <scope>NUCLEOTIDE SEQUENCE [LARGE SCALE GENOMIC DNA]</scope>
    <source>
        <strain evidence="4 5">LR5S19</strain>
    </source>
</reference>
<evidence type="ECO:0000256" key="2">
    <source>
        <dbReference type="ARBA" id="ARBA00022723"/>
    </source>
</evidence>
<keyword evidence="2" id="KW-0479">Metal-binding</keyword>
<dbReference type="RefSeq" id="WP_285932190.1">
    <property type="nucleotide sequence ID" value="NZ_JASTZU010000036.1"/>
</dbReference>
<dbReference type="InterPro" id="IPR036663">
    <property type="entry name" value="Fumarylacetoacetase_C_sf"/>
</dbReference>
<comment type="similarity">
    <text evidence="1">Belongs to the FAH family.</text>
</comment>
<accession>A0ABT7L582</accession>
<feature type="domain" description="Fumarylacetoacetase-like C-terminal" evidence="3">
    <location>
        <begin position="85"/>
        <end position="281"/>
    </location>
</feature>
<evidence type="ECO:0000259" key="3">
    <source>
        <dbReference type="Pfam" id="PF01557"/>
    </source>
</evidence>
<dbReference type="Proteomes" id="UP001235343">
    <property type="component" value="Unassembled WGS sequence"/>
</dbReference>
<dbReference type="InterPro" id="IPR011234">
    <property type="entry name" value="Fumarylacetoacetase-like_C"/>
</dbReference>
<dbReference type="PANTHER" id="PTHR42796:SF4">
    <property type="entry name" value="FUMARYLACETOACETATE HYDROLASE DOMAIN-CONTAINING PROTEIN 2A"/>
    <property type="match status" value="1"/>
</dbReference>
<keyword evidence="5" id="KW-1185">Reference proteome</keyword>
<comment type="caution">
    <text evidence="4">The sequence shown here is derived from an EMBL/GenBank/DDBJ whole genome shotgun (WGS) entry which is preliminary data.</text>
</comment>
<protein>
    <submittedName>
        <fullName evidence="4">Fumarylacetoacetate hydrolase family protein</fullName>
    </submittedName>
</protein>
<sequence>MKLVTVKVNGKEQVGIVNENKTVLLETINAMESKCWKTQVFEILQEGQLKEIKKWYDQEGKEKLNQDKYVGIDAETAPLYRNPRKILGIGMNYMEKAMELSDHPPKLDPVYFIKPDSSLIGPWESIVLPSQSNHITAEAELGIVIGKTCKDITYVNAQNYIAGFTSTLDMTAKDIHAEDPRYLQRSKSFDAFFSLGNELITIDEFDDINSIVVQTSLNGRIAHQNSISNMMYSPWFIVSYFSQMMTLYPGDIIMTGTPGSVMLKTDDVPGCHITNFATLKNVAGVKVSNKSPRIYS</sequence>
<name>A0ABT7L582_9BACI</name>
<evidence type="ECO:0000313" key="4">
    <source>
        <dbReference type="EMBL" id="MDL4841014.1"/>
    </source>
</evidence>
<keyword evidence="4" id="KW-0378">Hydrolase</keyword>
<gene>
    <name evidence="4" type="ORF">QQS35_11185</name>
</gene>
<dbReference type="Gene3D" id="3.90.850.10">
    <property type="entry name" value="Fumarylacetoacetase-like, C-terminal domain"/>
    <property type="match status" value="1"/>
</dbReference>
<dbReference type="SUPFAM" id="SSF56529">
    <property type="entry name" value="FAH"/>
    <property type="match status" value="1"/>
</dbReference>
<dbReference type="EMBL" id="JASTZU010000036">
    <property type="protein sequence ID" value="MDL4841014.1"/>
    <property type="molecule type" value="Genomic_DNA"/>
</dbReference>
<dbReference type="PANTHER" id="PTHR42796">
    <property type="entry name" value="FUMARYLACETOACETATE HYDROLASE DOMAIN-CONTAINING PROTEIN 2A-RELATED"/>
    <property type="match status" value="1"/>
</dbReference>
<evidence type="ECO:0000313" key="5">
    <source>
        <dbReference type="Proteomes" id="UP001235343"/>
    </source>
</evidence>
<proteinExistence type="inferred from homology"/>
<dbReference type="Pfam" id="PF01557">
    <property type="entry name" value="FAA_hydrolase"/>
    <property type="match status" value="1"/>
</dbReference>
<organism evidence="4 5">
    <name type="scientific">Aquibacillus rhizosphaerae</name>
    <dbReference type="NCBI Taxonomy" id="3051431"/>
    <lineage>
        <taxon>Bacteria</taxon>
        <taxon>Bacillati</taxon>
        <taxon>Bacillota</taxon>
        <taxon>Bacilli</taxon>
        <taxon>Bacillales</taxon>
        <taxon>Bacillaceae</taxon>
        <taxon>Aquibacillus</taxon>
    </lineage>
</organism>
<evidence type="ECO:0000256" key="1">
    <source>
        <dbReference type="ARBA" id="ARBA00010211"/>
    </source>
</evidence>
<dbReference type="GO" id="GO:0016787">
    <property type="term" value="F:hydrolase activity"/>
    <property type="evidence" value="ECO:0007669"/>
    <property type="project" value="UniProtKB-KW"/>
</dbReference>
<dbReference type="InterPro" id="IPR051121">
    <property type="entry name" value="FAH"/>
</dbReference>